<protein>
    <submittedName>
        <fullName evidence="4">Arfaptin-1-like</fullName>
    </submittedName>
</protein>
<dbReference type="GO" id="GO:0005543">
    <property type="term" value="F:phospholipid binding"/>
    <property type="evidence" value="ECO:0007669"/>
    <property type="project" value="TreeGrafter"/>
</dbReference>
<sequence>MMEASEENGDVAAASNTTEEEETPPEDRRHDDVDLKETNRNSNHTGEDAADSSTTAAAAEVAVETDKSKDKEVTVVPQKPNGGPVVIEAGNKNLASEKLERVRKWSISKYKCTRQALAERMGRGSRTVDLDLEPRLELLRDDRQRYDHMTKLAQTLASQFAQFSVTQKAMADAFTELSFKTKNLHVEFDMNAEAQKFLSKSTETLQSAINAFTSDMNTLVNKTIEDTMINAKQYEAARIEYDAYRVDLEELNMGPRDAITLPKLEQAQKTFQGQRERYEKVRDDLSVKVKLLEENRVKVLHNQLWLLHSAVAAHCLSCHSFLEKNMQQAFEHLNVASADAPSWLEES</sequence>
<dbReference type="InterPro" id="IPR010504">
    <property type="entry name" value="AH_dom"/>
</dbReference>
<dbReference type="Proteomes" id="UP000261500">
    <property type="component" value="Unplaced"/>
</dbReference>
<dbReference type="OrthoDB" id="9994780at2759"/>
<dbReference type="InterPro" id="IPR030798">
    <property type="entry name" value="Arfaptin_fam"/>
</dbReference>
<dbReference type="GO" id="GO:0032588">
    <property type="term" value="C:trans-Golgi network membrane"/>
    <property type="evidence" value="ECO:0007669"/>
    <property type="project" value="TreeGrafter"/>
</dbReference>
<dbReference type="Pfam" id="PF06456">
    <property type="entry name" value="Arfaptin"/>
    <property type="match status" value="1"/>
</dbReference>
<keyword evidence="5" id="KW-1185">Reference proteome</keyword>
<dbReference type="GO" id="GO:0034315">
    <property type="term" value="P:regulation of Arp2/3 complex-mediated actin nucleation"/>
    <property type="evidence" value="ECO:0007669"/>
    <property type="project" value="TreeGrafter"/>
</dbReference>
<evidence type="ECO:0000256" key="2">
    <source>
        <dbReference type="SAM" id="MobiDB-lite"/>
    </source>
</evidence>
<dbReference type="PANTHER" id="PTHR12141">
    <property type="entry name" value="ARFAPTIN-RELATED"/>
    <property type="match status" value="1"/>
</dbReference>
<dbReference type="SMART" id="SM01015">
    <property type="entry name" value="Arfaptin"/>
    <property type="match status" value="1"/>
</dbReference>
<dbReference type="PANTHER" id="PTHR12141:SF4">
    <property type="entry name" value="ARFAPTIN-1"/>
    <property type="match status" value="1"/>
</dbReference>
<feature type="compositionally biased region" description="Basic and acidic residues" evidence="2">
    <location>
        <begin position="25"/>
        <end position="39"/>
    </location>
</feature>
<feature type="compositionally biased region" description="Basic and acidic residues" evidence="2">
    <location>
        <begin position="64"/>
        <end position="73"/>
    </location>
</feature>
<dbReference type="InterPro" id="IPR027267">
    <property type="entry name" value="AH/BAR_dom_sf"/>
</dbReference>
<evidence type="ECO:0000313" key="5">
    <source>
        <dbReference type="Proteomes" id="UP000261500"/>
    </source>
</evidence>
<feature type="compositionally biased region" description="Low complexity" evidence="2">
    <location>
        <begin position="51"/>
        <end position="62"/>
    </location>
</feature>
<dbReference type="GeneTree" id="ENSGT00950000183040"/>
<evidence type="ECO:0000256" key="1">
    <source>
        <dbReference type="SAM" id="Coils"/>
    </source>
</evidence>
<feature type="domain" description="AH" evidence="3">
    <location>
        <begin position="127"/>
        <end position="327"/>
    </location>
</feature>
<feature type="region of interest" description="Disordered" evidence="2">
    <location>
        <begin position="1"/>
        <end position="79"/>
    </location>
</feature>
<reference evidence="4" key="2">
    <citation type="submission" date="2025-09" db="UniProtKB">
        <authorList>
            <consortium name="Ensembl"/>
        </authorList>
    </citation>
    <scope>IDENTIFICATION</scope>
</reference>
<evidence type="ECO:0000313" key="4">
    <source>
        <dbReference type="Ensembl" id="ENSPLAP00000006960.1"/>
    </source>
</evidence>
<dbReference type="RefSeq" id="XP_014874848.1">
    <property type="nucleotide sequence ID" value="XM_015019362.1"/>
</dbReference>
<feature type="coiled-coil region" evidence="1">
    <location>
        <begin position="264"/>
        <end position="295"/>
    </location>
</feature>
<dbReference type="Gene3D" id="1.20.1270.60">
    <property type="entry name" value="Arfaptin homology (AH) domain/BAR domain"/>
    <property type="match status" value="1"/>
</dbReference>
<dbReference type="PROSITE" id="PS50870">
    <property type="entry name" value="AH"/>
    <property type="match status" value="1"/>
</dbReference>
<name>A0A3B3U0H8_9TELE</name>
<dbReference type="STRING" id="48699.ENSPLAP00000006960"/>
<dbReference type="GO" id="GO:0019904">
    <property type="term" value="F:protein domain specific binding"/>
    <property type="evidence" value="ECO:0007669"/>
    <property type="project" value="InterPro"/>
</dbReference>
<dbReference type="CDD" id="cd07660">
    <property type="entry name" value="BAR_Arfaptin"/>
    <property type="match status" value="1"/>
</dbReference>
<accession>A0A3B3U0H8</accession>
<dbReference type="Ensembl" id="ENSPLAT00000005375.1">
    <property type="protein sequence ID" value="ENSPLAP00000006960.1"/>
    <property type="gene ID" value="ENSPLAG00000009181.1"/>
</dbReference>
<reference evidence="4" key="1">
    <citation type="submission" date="2025-08" db="UniProtKB">
        <authorList>
            <consortium name="Ensembl"/>
        </authorList>
    </citation>
    <scope>IDENTIFICATION</scope>
</reference>
<proteinExistence type="predicted"/>
<dbReference type="KEGG" id="plai:106937717"/>
<evidence type="ECO:0000259" key="3">
    <source>
        <dbReference type="PROSITE" id="PS50870"/>
    </source>
</evidence>
<organism evidence="4 5">
    <name type="scientific">Poecilia latipinna</name>
    <name type="common">sailfin molly</name>
    <dbReference type="NCBI Taxonomy" id="48699"/>
    <lineage>
        <taxon>Eukaryota</taxon>
        <taxon>Metazoa</taxon>
        <taxon>Chordata</taxon>
        <taxon>Craniata</taxon>
        <taxon>Vertebrata</taxon>
        <taxon>Euteleostomi</taxon>
        <taxon>Actinopterygii</taxon>
        <taxon>Neopterygii</taxon>
        <taxon>Teleostei</taxon>
        <taxon>Neoteleostei</taxon>
        <taxon>Acanthomorphata</taxon>
        <taxon>Ovalentaria</taxon>
        <taxon>Atherinomorphae</taxon>
        <taxon>Cyprinodontiformes</taxon>
        <taxon>Poeciliidae</taxon>
        <taxon>Poeciliinae</taxon>
        <taxon>Poecilia</taxon>
    </lineage>
</organism>
<dbReference type="SUPFAM" id="SSF103657">
    <property type="entry name" value="BAR/IMD domain-like"/>
    <property type="match status" value="1"/>
</dbReference>
<dbReference type="AlphaFoldDB" id="A0A3B3U0H8"/>
<dbReference type="GeneID" id="106937717"/>
<dbReference type="GO" id="GO:0006886">
    <property type="term" value="P:intracellular protein transport"/>
    <property type="evidence" value="ECO:0007669"/>
    <property type="project" value="TreeGrafter"/>
</dbReference>
<keyword evidence="1" id="KW-0175">Coiled coil</keyword>